<feature type="domain" description="Type I restriction modification DNA specificity" evidence="4">
    <location>
        <begin position="260"/>
        <end position="402"/>
    </location>
</feature>
<dbReference type="GO" id="GO:0016787">
    <property type="term" value="F:hydrolase activity"/>
    <property type="evidence" value="ECO:0007669"/>
    <property type="project" value="UniProtKB-KW"/>
</dbReference>
<reference evidence="6" key="1">
    <citation type="journal article" date="2019" name="Int. J. Syst. Evol. Microbiol.">
        <title>The Global Catalogue of Microorganisms (GCM) 10K type strain sequencing project: providing services to taxonomists for standard genome sequencing and annotation.</title>
        <authorList>
            <consortium name="The Broad Institute Genomics Platform"/>
            <consortium name="The Broad Institute Genome Sequencing Center for Infectious Disease"/>
            <person name="Wu L."/>
            <person name="Ma J."/>
        </authorList>
    </citation>
    <scope>NUCLEOTIDE SEQUENCE [LARGE SCALE GENOMIC DNA]</scope>
    <source>
        <strain evidence="6">CGMCC 4.1467</strain>
    </source>
</reference>
<organism evidence="5 6">
    <name type="scientific">Haloferula chungangensis</name>
    <dbReference type="NCBI Taxonomy" id="1048331"/>
    <lineage>
        <taxon>Bacteria</taxon>
        <taxon>Pseudomonadati</taxon>
        <taxon>Verrucomicrobiota</taxon>
        <taxon>Verrucomicrobiia</taxon>
        <taxon>Verrucomicrobiales</taxon>
        <taxon>Verrucomicrobiaceae</taxon>
        <taxon>Haloferula</taxon>
    </lineage>
</organism>
<keyword evidence="5" id="KW-0378">Hydrolase</keyword>
<dbReference type="EC" id="3.1.21.-" evidence="5"/>
<keyword evidence="3" id="KW-0238">DNA-binding</keyword>
<dbReference type="InterPro" id="IPR044946">
    <property type="entry name" value="Restrct_endonuc_typeI_TRD_sf"/>
</dbReference>
<dbReference type="Proteomes" id="UP001596472">
    <property type="component" value="Unassembled WGS sequence"/>
</dbReference>
<evidence type="ECO:0000313" key="6">
    <source>
        <dbReference type="Proteomes" id="UP001596472"/>
    </source>
</evidence>
<evidence type="ECO:0000256" key="3">
    <source>
        <dbReference type="ARBA" id="ARBA00023125"/>
    </source>
</evidence>
<accession>A0ABW2L236</accession>
<evidence type="ECO:0000259" key="4">
    <source>
        <dbReference type="Pfam" id="PF01420"/>
    </source>
</evidence>
<keyword evidence="6" id="KW-1185">Reference proteome</keyword>
<keyword evidence="5" id="KW-0255">Endonuclease</keyword>
<proteinExistence type="inferred from homology"/>
<dbReference type="CDD" id="cd17249">
    <property type="entry name" value="RMtype1_S_EcoR124I-TRD2-CR2_like"/>
    <property type="match status" value="1"/>
</dbReference>
<keyword evidence="2" id="KW-0680">Restriction system</keyword>
<sequence>MGSEWKTKDLKDCATWYSGGTPRKGTAEYWGGDIPWISAKSLKDFFVSDSEDKVTEEGSRNGTKLVPKDTILFVVRGMSLKSEFRIGITTRPVTFNQDLKALVANDEILPHFLAYAIRGRTAEILDLVGEAGHGTGVLPTDRIQAVQIPCLPLKEQQRIIDVLRTLDDKIELNRRMNATLEGMAQALFKSWFVDFDPVIDNALAAGNPIPDELAPRAEVRKKALSMGTSQQGSVDHPTLSDPKSLFPAAFEFTEEMGWIPEGWETQPLYDIADFVNGAAYKGADFSDAEDALPVIKIAEVKAGITGQTKFTTINKGDKYRVVDGDILLSWSGNPDTSIDTFIWTDGPGYLNQHIFNVRLHDESERHFVYYQLKFLRSTFAEIARDKQTTGLGHFTAGDMKRLMVFRPTTSVLEQFNAAVSSIYSRAYENRIATKTLTKLRNTLLPKLISGGLQPTTSHDS</sequence>
<dbReference type="Pfam" id="PF01420">
    <property type="entry name" value="Methylase_S"/>
    <property type="match status" value="2"/>
</dbReference>
<dbReference type="PANTHER" id="PTHR30408:SF13">
    <property type="entry name" value="TYPE I RESTRICTION ENZYME HINDI SPECIFICITY SUBUNIT"/>
    <property type="match status" value="1"/>
</dbReference>
<protein>
    <submittedName>
        <fullName evidence="5">Restriction endonuclease subunit S</fullName>
        <ecNumber evidence="5">3.1.21.-</ecNumber>
    </submittedName>
</protein>
<dbReference type="PANTHER" id="PTHR30408">
    <property type="entry name" value="TYPE-1 RESTRICTION ENZYME ECOKI SPECIFICITY PROTEIN"/>
    <property type="match status" value="1"/>
</dbReference>
<name>A0ABW2L236_9BACT</name>
<dbReference type="SUPFAM" id="SSF116734">
    <property type="entry name" value="DNA methylase specificity domain"/>
    <property type="match status" value="2"/>
</dbReference>
<evidence type="ECO:0000256" key="2">
    <source>
        <dbReference type="ARBA" id="ARBA00022747"/>
    </source>
</evidence>
<dbReference type="InterPro" id="IPR000055">
    <property type="entry name" value="Restrct_endonuc_typeI_TRD"/>
</dbReference>
<dbReference type="RefSeq" id="WP_379709477.1">
    <property type="nucleotide sequence ID" value="NZ_JBHTBS010000002.1"/>
</dbReference>
<keyword evidence="5" id="KW-0540">Nuclease</keyword>
<dbReference type="GO" id="GO:0004519">
    <property type="term" value="F:endonuclease activity"/>
    <property type="evidence" value="ECO:0007669"/>
    <property type="project" value="UniProtKB-KW"/>
</dbReference>
<dbReference type="Gene3D" id="3.90.220.20">
    <property type="entry name" value="DNA methylase specificity domains"/>
    <property type="match status" value="2"/>
</dbReference>
<feature type="domain" description="Type I restriction modification DNA specificity" evidence="4">
    <location>
        <begin position="3"/>
        <end position="181"/>
    </location>
</feature>
<evidence type="ECO:0000256" key="1">
    <source>
        <dbReference type="ARBA" id="ARBA00010923"/>
    </source>
</evidence>
<comment type="similarity">
    <text evidence="1">Belongs to the type-I restriction system S methylase family.</text>
</comment>
<comment type="caution">
    <text evidence="5">The sequence shown here is derived from an EMBL/GenBank/DDBJ whole genome shotgun (WGS) entry which is preliminary data.</text>
</comment>
<dbReference type="EMBL" id="JBHTBS010000002">
    <property type="protein sequence ID" value="MFC7336372.1"/>
    <property type="molecule type" value="Genomic_DNA"/>
</dbReference>
<dbReference type="InterPro" id="IPR052021">
    <property type="entry name" value="Type-I_RS_S_subunit"/>
</dbReference>
<evidence type="ECO:0000313" key="5">
    <source>
        <dbReference type="EMBL" id="MFC7336372.1"/>
    </source>
</evidence>
<gene>
    <name evidence="5" type="ORF">ACFQY0_04215</name>
</gene>